<protein>
    <recommendedName>
        <fullName evidence="3">DUF4352 domain-containing protein</fullName>
    </recommendedName>
</protein>
<reference evidence="2" key="1">
    <citation type="submission" date="2015-07" db="EMBL/GenBank/DDBJ databases">
        <authorList>
            <person name="Ju K.-S."/>
            <person name="Doroghazi J.R."/>
            <person name="Metcalf W.W."/>
        </authorList>
    </citation>
    <scope>NUCLEOTIDE SEQUENCE [LARGE SCALE GENOMIC DNA]</scope>
    <source>
        <strain evidence="2">NRRL ISP-5002</strain>
    </source>
</reference>
<evidence type="ECO:0000313" key="2">
    <source>
        <dbReference type="Proteomes" id="UP000037982"/>
    </source>
</evidence>
<evidence type="ECO:0008006" key="3">
    <source>
        <dbReference type="Google" id="ProtNLM"/>
    </source>
</evidence>
<organism evidence="1 2">
    <name type="scientific">Streptomyces chattanoogensis</name>
    <dbReference type="NCBI Taxonomy" id="66876"/>
    <lineage>
        <taxon>Bacteria</taxon>
        <taxon>Bacillati</taxon>
        <taxon>Actinomycetota</taxon>
        <taxon>Actinomycetes</taxon>
        <taxon>Kitasatosporales</taxon>
        <taxon>Streptomycetaceae</taxon>
        <taxon>Streptomyces</taxon>
    </lineage>
</organism>
<evidence type="ECO:0000313" key="1">
    <source>
        <dbReference type="EMBL" id="KPC60551.1"/>
    </source>
</evidence>
<dbReference type="EMBL" id="LGKG01000160">
    <property type="protein sequence ID" value="KPC60551.1"/>
    <property type="molecule type" value="Genomic_DNA"/>
</dbReference>
<name>A0A0N0GWX4_9ACTN</name>
<keyword evidence="2" id="KW-1185">Reference proteome</keyword>
<sequence>MVLTSLVLLGIAALAWVVESVKDPRRLENGSSLGPGGTAEYADGLSVTVSAPSREPDGSYRFTITYDNDADEPISPIGGSEDGVSQYEISHDPLIVRAGKRYGADAAAPGDLNWANDEQVARKLLPSLEEGESVTVPIHITDAKRGTPVTVEVEPQSAGYREGANWEFTLD</sequence>
<gene>
    <name evidence="1" type="ORF">ADL29_29005</name>
</gene>
<dbReference type="Proteomes" id="UP000037982">
    <property type="component" value="Unassembled WGS sequence"/>
</dbReference>
<proteinExistence type="predicted"/>
<dbReference type="AlphaFoldDB" id="A0A0N0GWX4"/>
<accession>A0A0N0GWX4</accession>
<comment type="caution">
    <text evidence="1">The sequence shown here is derived from an EMBL/GenBank/DDBJ whole genome shotgun (WGS) entry which is preliminary data.</text>
</comment>
<dbReference type="PATRIC" id="fig|66876.3.peg.6361"/>